<keyword evidence="6" id="KW-0143">Chaperone</keyword>
<dbReference type="Pfam" id="PF00403">
    <property type="entry name" value="HMA"/>
    <property type="match status" value="1"/>
</dbReference>
<evidence type="ECO:0000256" key="4">
    <source>
        <dbReference type="ARBA" id="ARBA00022723"/>
    </source>
</evidence>
<dbReference type="RefSeq" id="WP_071390994.1">
    <property type="nucleotide sequence ID" value="NZ_MLQS01000031.1"/>
</dbReference>
<dbReference type="OrthoDB" id="9813965at2"/>
<dbReference type="PROSITE" id="PS50846">
    <property type="entry name" value="HMA_2"/>
    <property type="match status" value="1"/>
</dbReference>
<dbReference type="NCBIfam" id="TIGR00003">
    <property type="entry name" value="copper ion binding protein"/>
    <property type="match status" value="1"/>
</dbReference>
<dbReference type="AlphaFoldDB" id="A0A1S2M0A8"/>
<dbReference type="InterPro" id="IPR036163">
    <property type="entry name" value="HMA_dom_sf"/>
</dbReference>
<dbReference type="PRINTS" id="PR00944">
    <property type="entry name" value="CUEXPORT"/>
</dbReference>
<dbReference type="EMBL" id="MLQS01000031">
    <property type="protein sequence ID" value="OIJ17933.1"/>
    <property type="molecule type" value="Genomic_DNA"/>
</dbReference>
<dbReference type="PANTHER" id="PTHR46594">
    <property type="entry name" value="P-TYPE CATION-TRANSPORTING ATPASE"/>
    <property type="match status" value="1"/>
</dbReference>
<dbReference type="GO" id="GO:0005737">
    <property type="term" value="C:cytoplasm"/>
    <property type="evidence" value="ECO:0007669"/>
    <property type="project" value="UniProtKB-SubCell"/>
</dbReference>
<evidence type="ECO:0000256" key="5">
    <source>
        <dbReference type="ARBA" id="ARBA00023008"/>
    </source>
</evidence>
<dbReference type="Proteomes" id="UP000180057">
    <property type="component" value="Unassembled WGS sequence"/>
</dbReference>
<protein>
    <recommendedName>
        <fullName evidence="2">Copper chaperone CopZ</fullName>
    </recommendedName>
</protein>
<dbReference type="GO" id="GO:0006825">
    <property type="term" value="P:copper ion transport"/>
    <property type="evidence" value="ECO:0007669"/>
    <property type="project" value="InterPro"/>
</dbReference>
<evidence type="ECO:0000259" key="7">
    <source>
        <dbReference type="PROSITE" id="PS50846"/>
    </source>
</evidence>
<dbReference type="PROSITE" id="PS01047">
    <property type="entry name" value="HMA_1"/>
    <property type="match status" value="1"/>
</dbReference>
<feature type="domain" description="HMA" evidence="7">
    <location>
        <begin position="2"/>
        <end position="68"/>
    </location>
</feature>
<evidence type="ECO:0000256" key="3">
    <source>
        <dbReference type="ARBA" id="ARBA00022490"/>
    </source>
</evidence>
<reference evidence="8 9" key="1">
    <citation type="submission" date="2016-10" db="EMBL/GenBank/DDBJ databases">
        <title>Draft genome sequences of four alkaliphilic bacteria belonging to the Anaerobacillus genus.</title>
        <authorList>
            <person name="Bassil N.M."/>
            <person name="Lloyd J.R."/>
        </authorList>
    </citation>
    <scope>NUCLEOTIDE SEQUENCE [LARGE SCALE GENOMIC DNA]</scope>
    <source>
        <strain evidence="8 9">DSM 22531</strain>
    </source>
</reference>
<organism evidence="8 9">
    <name type="scientific">Anaerobacillus alkalidiazotrophicus</name>
    <dbReference type="NCBI Taxonomy" id="472963"/>
    <lineage>
        <taxon>Bacteria</taxon>
        <taxon>Bacillati</taxon>
        <taxon>Bacillota</taxon>
        <taxon>Bacilli</taxon>
        <taxon>Bacillales</taxon>
        <taxon>Bacillaceae</taxon>
        <taxon>Anaerobacillus</taxon>
    </lineage>
</organism>
<dbReference type="FunFam" id="3.30.70.100:FF:000005">
    <property type="entry name" value="Copper-exporting P-type ATPase A"/>
    <property type="match status" value="1"/>
</dbReference>
<evidence type="ECO:0000313" key="8">
    <source>
        <dbReference type="EMBL" id="OIJ17933.1"/>
    </source>
</evidence>
<dbReference type="PANTHER" id="PTHR46594:SF4">
    <property type="entry name" value="P-TYPE CATION-TRANSPORTING ATPASE"/>
    <property type="match status" value="1"/>
</dbReference>
<accession>A0A1S2M0A8</accession>
<keyword evidence="5" id="KW-0186">Copper</keyword>
<evidence type="ECO:0000256" key="2">
    <source>
        <dbReference type="ARBA" id="ARBA00015313"/>
    </source>
</evidence>
<dbReference type="CDD" id="cd00371">
    <property type="entry name" value="HMA"/>
    <property type="match status" value="1"/>
</dbReference>
<dbReference type="Gene3D" id="3.30.70.100">
    <property type="match status" value="1"/>
</dbReference>
<dbReference type="GO" id="GO:0005507">
    <property type="term" value="F:copper ion binding"/>
    <property type="evidence" value="ECO:0007669"/>
    <property type="project" value="InterPro"/>
</dbReference>
<keyword evidence="4" id="KW-0479">Metal-binding</keyword>
<evidence type="ECO:0000256" key="1">
    <source>
        <dbReference type="ARBA" id="ARBA00004496"/>
    </source>
</evidence>
<comment type="caution">
    <text evidence="8">The sequence shown here is derived from an EMBL/GenBank/DDBJ whole genome shotgun (WGS) entry which is preliminary data.</text>
</comment>
<comment type="subcellular location">
    <subcellularLocation>
        <location evidence="1">Cytoplasm</location>
    </subcellularLocation>
</comment>
<dbReference type="SUPFAM" id="SSF55008">
    <property type="entry name" value="HMA, heavy metal-associated domain"/>
    <property type="match status" value="1"/>
</dbReference>
<keyword evidence="3" id="KW-0963">Cytoplasm</keyword>
<dbReference type="InterPro" id="IPR006121">
    <property type="entry name" value="HMA_dom"/>
</dbReference>
<dbReference type="InterPro" id="IPR049740">
    <property type="entry name" value="CopZ"/>
</dbReference>
<evidence type="ECO:0000313" key="9">
    <source>
        <dbReference type="Proteomes" id="UP000180057"/>
    </source>
</evidence>
<dbReference type="InterPro" id="IPR000428">
    <property type="entry name" value="Cu-bd"/>
</dbReference>
<sequence length="68" mass="7158">MNQITISVEGMSCGHCKAAVEGVLGKLEGVSSAEVNLAAKNVTVQFDSSKVSEDKLKNEIEEAGYDVV</sequence>
<name>A0A1S2M0A8_9BACI</name>
<proteinExistence type="predicted"/>
<dbReference type="InterPro" id="IPR006122">
    <property type="entry name" value="HMA_Cu_ion-bd"/>
</dbReference>
<evidence type="ECO:0000256" key="6">
    <source>
        <dbReference type="ARBA" id="ARBA00023186"/>
    </source>
</evidence>
<dbReference type="NCBIfam" id="NF033795">
    <property type="entry name" value="chaper_CopZ_Bs"/>
    <property type="match status" value="1"/>
</dbReference>
<gene>
    <name evidence="8" type="ORF">BKP45_20470</name>
</gene>
<dbReference type="InterPro" id="IPR017969">
    <property type="entry name" value="Heavy-metal-associated_CS"/>
</dbReference>
<keyword evidence="9" id="KW-1185">Reference proteome</keyword>
<dbReference type="STRING" id="472963.BKP45_20470"/>